<feature type="chain" id="PRO_5047060673" description="YfeK family protein" evidence="1">
    <location>
        <begin position="21"/>
        <end position="124"/>
    </location>
</feature>
<keyword evidence="3" id="KW-1185">Reference proteome</keyword>
<dbReference type="RefSeq" id="WP_310090332.1">
    <property type="nucleotide sequence ID" value="NZ_JAVDTT010000001.1"/>
</dbReference>
<dbReference type="Pfam" id="PF17263">
    <property type="entry name" value="DUF5329"/>
    <property type="match status" value="1"/>
</dbReference>
<organism evidence="2 3">
    <name type="scientific">Pseudoxanthomonas sacheonensis</name>
    <dbReference type="NCBI Taxonomy" id="443615"/>
    <lineage>
        <taxon>Bacteria</taxon>
        <taxon>Pseudomonadati</taxon>
        <taxon>Pseudomonadota</taxon>
        <taxon>Gammaproteobacteria</taxon>
        <taxon>Lysobacterales</taxon>
        <taxon>Lysobacteraceae</taxon>
        <taxon>Pseudoxanthomonas</taxon>
    </lineage>
</organism>
<evidence type="ECO:0000256" key="1">
    <source>
        <dbReference type="SAM" id="SignalP"/>
    </source>
</evidence>
<evidence type="ECO:0000313" key="2">
    <source>
        <dbReference type="EMBL" id="MDR6840452.1"/>
    </source>
</evidence>
<accession>A0ABU1RNU6</accession>
<evidence type="ECO:0008006" key="4">
    <source>
        <dbReference type="Google" id="ProtNLM"/>
    </source>
</evidence>
<protein>
    <recommendedName>
        <fullName evidence="4">YfeK family protein</fullName>
    </recommendedName>
</protein>
<dbReference type="Proteomes" id="UP001254759">
    <property type="component" value="Unassembled WGS sequence"/>
</dbReference>
<comment type="caution">
    <text evidence="2">The sequence shown here is derived from an EMBL/GenBank/DDBJ whole genome shotgun (WGS) entry which is preliminary data.</text>
</comment>
<sequence length="124" mass="13865">MLPKALFFYALSLAPMLAFAAPSPAAKKEIGQLMDALSHSGCQFQRNGSWYGAVEARAHLQRKYDYLLKKGKVDTAEQFIQRAASESSMSGRPYRVKCQGREQDASTWFGGQLRKLRHTIAPAR</sequence>
<proteinExistence type="predicted"/>
<name>A0ABU1RNU6_9GAMM</name>
<feature type="signal peptide" evidence="1">
    <location>
        <begin position="1"/>
        <end position="20"/>
    </location>
</feature>
<reference evidence="2 3" key="1">
    <citation type="submission" date="2023-07" db="EMBL/GenBank/DDBJ databases">
        <title>Sorghum-associated microbial communities from plants grown in Nebraska, USA.</title>
        <authorList>
            <person name="Schachtman D."/>
        </authorList>
    </citation>
    <scope>NUCLEOTIDE SEQUENCE [LARGE SCALE GENOMIC DNA]</scope>
    <source>
        <strain evidence="2 3">BE107</strain>
    </source>
</reference>
<keyword evidence="1" id="KW-0732">Signal</keyword>
<dbReference type="EMBL" id="JAVDTT010000001">
    <property type="protein sequence ID" value="MDR6840452.1"/>
    <property type="molecule type" value="Genomic_DNA"/>
</dbReference>
<gene>
    <name evidence="2" type="ORF">J2W94_000716</name>
</gene>
<evidence type="ECO:0000313" key="3">
    <source>
        <dbReference type="Proteomes" id="UP001254759"/>
    </source>
</evidence>
<dbReference type="InterPro" id="IPR035242">
    <property type="entry name" value="DUF5329"/>
</dbReference>